<keyword evidence="2" id="KW-1185">Reference proteome</keyword>
<gene>
    <name evidence="1" type="ORF">HPLM_LOCUS20819</name>
</gene>
<dbReference type="AlphaFoldDB" id="A0A0N4X8Y5"/>
<name>A0A0N4X8Y5_HAEPC</name>
<reference evidence="1 2" key="2">
    <citation type="submission" date="2018-11" db="EMBL/GenBank/DDBJ databases">
        <authorList>
            <consortium name="Pathogen Informatics"/>
        </authorList>
    </citation>
    <scope>NUCLEOTIDE SEQUENCE [LARGE SCALE GENOMIC DNA]</scope>
    <source>
        <strain evidence="1 2">MHpl1</strain>
    </source>
</reference>
<evidence type="ECO:0000313" key="1">
    <source>
        <dbReference type="EMBL" id="VDO86171.1"/>
    </source>
</evidence>
<dbReference type="WBParaSite" id="HPLM_0002082701-mRNA-1">
    <property type="protein sequence ID" value="HPLM_0002082701-mRNA-1"/>
    <property type="gene ID" value="HPLM_0002082701"/>
</dbReference>
<protein>
    <submittedName>
        <fullName evidence="3">Ovule protein</fullName>
    </submittedName>
</protein>
<reference evidence="3" key="1">
    <citation type="submission" date="2017-02" db="UniProtKB">
        <authorList>
            <consortium name="WormBaseParasite"/>
        </authorList>
    </citation>
    <scope>IDENTIFICATION</scope>
</reference>
<proteinExistence type="predicted"/>
<dbReference type="EMBL" id="UZAF01022614">
    <property type="protein sequence ID" value="VDO86171.1"/>
    <property type="molecule type" value="Genomic_DNA"/>
</dbReference>
<evidence type="ECO:0000313" key="2">
    <source>
        <dbReference type="Proteomes" id="UP000268014"/>
    </source>
</evidence>
<dbReference type="Proteomes" id="UP000268014">
    <property type="component" value="Unassembled WGS sequence"/>
</dbReference>
<accession>A0A0N4X8Y5</accession>
<organism evidence="3">
    <name type="scientific">Haemonchus placei</name>
    <name type="common">Barber's pole worm</name>
    <dbReference type="NCBI Taxonomy" id="6290"/>
    <lineage>
        <taxon>Eukaryota</taxon>
        <taxon>Metazoa</taxon>
        <taxon>Ecdysozoa</taxon>
        <taxon>Nematoda</taxon>
        <taxon>Chromadorea</taxon>
        <taxon>Rhabditida</taxon>
        <taxon>Rhabditina</taxon>
        <taxon>Rhabditomorpha</taxon>
        <taxon>Strongyloidea</taxon>
        <taxon>Trichostrongylidae</taxon>
        <taxon>Haemonchus</taxon>
    </lineage>
</organism>
<sequence length="65" mass="7455">MVLEQKRGTLNVNYSDRLLRLLKEVPCSFWNFLFRNGELSVCSGPSTCKSRAEYSIENHQLCKSG</sequence>
<evidence type="ECO:0000313" key="3">
    <source>
        <dbReference type="WBParaSite" id="HPLM_0002082701-mRNA-1"/>
    </source>
</evidence>